<reference evidence="2" key="1">
    <citation type="journal article" date="2017" name="Plant J.">
        <title>The pomegranate (Punica granatum L.) genome and the genomics of punicalagin biosynthesis.</title>
        <authorList>
            <person name="Qin G."/>
            <person name="Xu C."/>
            <person name="Ming R."/>
            <person name="Tang H."/>
            <person name="Guyot R."/>
            <person name="Kramer E.M."/>
            <person name="Hu Y."/>
            <person name="Yi X."/>
            <person name="Qi Y."/>
            <person name="Xu X."/>
            <person name="Gao Z."/>
            <person name="Pan H."/>
            <person name="Jian J."/>
            <person name="Tian Y."/>
            <person name="Yue Z."/>
            <person name="Xu Y."/>
        </authorList>
    </citation>
    <scope>NUCLEOTIDE SEQUENCE [LARGE SCALE GENOMIC DNA]</scope>
    <source>
        <strain evidence="2">cv. Dabenzi</strain>
    </source>
</reference>
<comment type="caution">
    <text evidence="1">The sequence shown here is derived from an EMBL/GenBank/DDBJ whole genome shotgun (WGS) entry which is preliminary data.</text>
</comment>
<organism evidence="1 2">
    <name type="scientific">Punica granatum</name>
    <name type="common">Pomegranate</name>
    <dbReference type="NCBI Taxonomy" id="22663"/>
    <lineage>
        <taxon>Eukaryota</taxon>
        <taxon>Viridiplantae</taxon>
        <taxon>Streptophyta</taxon>
        <taxon>Embryophyta</taxon>
        <taxon>Tracheophyta</taxon>
        <taxon>Spermatophyta</taxon>
        <taxon>Magnoliopsida</taxon>
        <taxon>eudicotyledons</taxon>
        <taxon>Gunneridae</taxon>
        <taxon>Pentapetalae</taxon>
        <taxon>rosids</taxon>
        <taxon>malvids</taxon>
        <taxon>Myrtales</taxon>
        <taxon>Lythraceae</taxon>
        <taxon>Punica</taxon>
    </lineage>
</organism>
<accession>A0A218X4B8</accession>
<evidence type="ECO:0000313" key="2">
    <source>
        <dbReference type="Proteomes" id="UP000197138"/>
    </source>
</evidence>
<dbReference type="EMBL" id="MTKT01002440">
    <property type="protein sequence ID" value="OWM79559.1"/>
    <property type="molecule type" value="Genomic_DNA"/>
</dbReference>
<dbReference type="AlphaFoldDB" id="A0A218X4B8"/>
<name>A0A218X4B8_PUNGR</name>
<proteinExistence type="predicted"/>
<gene>
    <name evidence="1" type="ORF">CDL15_Pgr022971</name>
</gene>
<protein>
    <submittedName>
        <fullName evidence="1">Uncharacterized protein</fullName>
    </submittedName>
</protein>
<evidence type="ECO:0000313" key="1">
    <source>
        <dbReference type="EMBL" id="OWM79559.1"/>
    </source>
</evidence>
<sequence length="56" mass="6450">MSTFSRMSYEHKIPRERGPFVTGMVLGKPKWIFQCDQDLTPKPLRSLGLIGTNFVH</sequence>
<dbReference type="Proteomes" id="UP000197138">
    <property type="component" value="Unassembled WGS sequence"/>
</dbReference>